<reference evidence="4" key="1">
    <citation type="submission" date="2019-08" db="EMBL/GenBank/DDBJ databases">
        <title>Limnoglobus roseus gen. nov., sp. nov., a novel freshwater planctomycete with a giant genome from the family Gemmataceae.</title>
        <authorList>
            <person name="Kulichevskaya I.S."/>
            <person name="Naumoff D.G."/>
            <person name="Miroshnikov K."/>
            <person name="Ivanova A."/>
            <person name="Philippov D.A."/>
            <person name="Hakobyan A."/>
            <person name="Rijpstra I.C."/>
            <person name="Sinninghe Damste J.S."/>
            <person name="Liesack W."/>
            <person name="Dedysh S.N."/>
        </authorList>
    </citation>
    <scope>NUCLEOTIDE SEQUENCE [LARGE SCALE GENOMIC DNA]</scope>
    <source>
        <strain evidence="4">PX52</strain>
    </source>
</reference>
<gene>
    <name evidence="3" type="ORF">PX52LOC_00199</name>
</gene>
<dbReference type="OrthoDB" id="292497at2"/>
<feature type="signal peptide" evidence="2">
    <location>
        <begin position="1"/>
        <end position="18"/>
    </location>
</feature>
<accession>A0A5C1A4V8</accession>
<dbReference type="EMBL" id="CP042425">
    <property type="protein sequence ID" value="QEL13345.1"/>
    <property type="molecule type" value="Genomic_DNA"/>
</dbReference>
<dbReference type="AlphaFoldDB" id="A0A5C1A4V8"/>
<dbReference type="KEGG" id="lrs:PX52LOC_00199"/>
<feature type="compositionally biased region" description="Low complexity" evidence="1">
    <location>
        <begin position="152"/>
        <end position="168"/>
    </location>
</feature>
<evidence type="ECO:0000313" key="3">
    <source>
        <dbReference type="EMBL" id="QEL13345.1"/>
    </source>
</evidence>
<proteinExistence type="predicted"/>
<keyword evidence="2" id="KW-0732">Signal</keyword>
<dbReference type="Proteomes" id="UP000324974">
    <property type="component" value="Chromosome"/>
</dbReference>
<keyword evidence="4" id="KW-1185">Reference proteome</keyword>
<evidence type="ECO:0000313" key="4">
    <source>
        <dbReference type="Proteomes" id="UP000324974"/>
    </source>
</evidence>
<protein>
    <recommendedName>
        <fullName evidence="5">TIGR03000 domain-containing protein</fullName>
    </recommendedName>
</protein>
<feature type="chain" id="PRO_5022702865" description="TIGR03000 domain-containing protein" evidence="2">
    <location>
        <begin position="19"/>
        <end position="186"/>
    </location>
</feature>
<evidence type="ECO:0008006" key="5">
    <source>
        <dbReference type="Google" id="ProtNLM"/>
    </source>
</evidence>
<feature type="region of interest" description="Disordered" evidence="1">
    <location>
        <begin position="152"/>
        <end position="186"/>
    </location>
</feature>
<evidence type="ECO:0000256" key="1">
    <source>
        <dbReference type="SAM" id="MobiDB-lite"/>
    </source>
</evidence>
<name>A0A5C1A4V8_9BACT</name>
<sequence>MRYASFAALLLFASPAAAQYGYPQGGGYGGGGYQNYGPNPYNRANQPLSPYLNLNRGANPATNYYYGVRPGLPTGGLNTFGQVPPIQNPVGPQYGGFLPQSQIPYDPAGQTYEPGGVPVRLNSPGHPVLFGNQFANHGSFSSVYAQNINRSGFGSQQRQSGQSISGLGNANRPPNTTPARGATGRP</sequence>
<dbReference type="RefSeq" id="WP_149108323.1">
    <property type="nucleotide sequence ID" value="NZ_CP042425.1"/>
</dbReference>
<evidence type="ECO:0000256" key="2">
    <source>
        <dbReference type="SAM" id="SignalP"/>
    </source>
</evidence>
<organism evidence="3 4">
    <name type="scientific">Limnoglobus roseus</name>
    <dbReference type="NCBI Taxonomy" id="2598579"/>
    <lineage>
        <taxon>Bacteria</taxon>
        <taxon>Pseudomonadati</taxon>
        <taxon>Planctomycetota</taxon>
        <taxon>Planctomycetia</taxon>
        <taxon>Gemmatales</taxon>
        <taxon>Gemmataceae</taxon>
        <taxon>Limnoglobus</taxon>
    </lineage>
</organism>